<protein>
    <submittedName>
        <fullName evidence="2">Uncharacterized protein</fullName>
    </submittedName>
</protein>
<reference evidence="2" key="1">
    <citation type="submission" date="2016-10" db="EMBL/GenBank/DDBJ databases">
        <authorList>
            <person name="Benchimol M."/>
            <person name="Almeida L.G."/>
            <person name="Vasconcelos A.T."/>
            <person name="Perreira-Neves A."/>
            <person name="Rosa I.A."/>
            <person name="Tasca T."/>
            <person name="Bogo M.R."/>
            <person name="de Souza W."/>
        </authorList>
    </citation>
    <scope>NUCLEOTIDE SEQUENCE [LARGE SCALE GENOMIC DNA]</scope>
    <source>
        <strain evidence="2">K</strain>
    </source>
</reference>
<dbReference type="PANTHER" id="PTHR13132:SF29">
    <property type="entry name" value="ALPHA-(1,6)-FUCOSYLTRANSFERASE"/>
    <property type="match status" value="1"/>
</dbReference>
<dbReference type="AlphaFoldDB" id="A0A1J4L142"/>
<keyword evidence="1" id="KW-0732">Signal</keyword>
<name>A0A1J4L142_9EUKA</name>
<feature type="chain" id="PRO_5009630223" evidence="1">
    <location>
        <begin position="25"/>
        <end position="496"/>
    </location>
</feature>
<dbReference type="RefSeq" id="XP_068368733.1">
    <property type="nucleotide sequence ID" value="XM_068514319.1"/>
</dbReference>
<evidence type="ECO:0000256" key="1">
    <source>
        <dbReference type="SAM" id="SignalP"/>
    </source>
</evidence>
<dbReference type="PANTHER" id="PTHR13132">
    <property type="entry name" value="ALPHA- 1,6 -FUCOSYLTRANSFERASE"/>
    <property type="match status" value="1"/>
</dbReference>
<dbReference type="GO" id="GO:0046921">
    <property type="term" value="F:alpha-(1-&gt;6)-fucosyltransferase activity"/>
    <property type="evidence" value="ECO:0007669"/>
    <property type="project" value="TreeGrafter"/>
</dbReference>
<dbReference type="Proteomes" id="UP000179807">
    <property type="component" value="Unassembled WGS sequence"/>
</dbReference>
<organism evidence="2 3">
    <name type="scientific">Tritrichomonas foetus</name>
    <dbReference type="NCBI Taxonomy" id="1144522"/>
    <lineage>
        <taxon>Eukaryota</taxon>
        <taxon>Metamonada</taxon>
        <taxon>Parabasalia</taxon>
        <taxon>Tritrichomonadida</taxon>
        <taxon>Tritrichomonadidae</taxon>
        <taxon>Tritrichomonas</taxon>
    </lineage>
</organism>
<feature type="signal peptide" evidence="1">
    <location>
        <begin position="1"/>
        <end position="24"/>
    </location>
</feature>
<gene>
    <name evidence="2" type="ORF">TRFO_42465</name>
</gene>
<dbReference type="Gene3D" id="3.40.50.11350">
    <property type="match status" value="1"/>
</dbReference>
<accession>A0A1J4L142</accession>
<keyword evidence="3" id="KW-1185">Reference proteome</keyword>
<sequence length="496" mass="59273">MPFSCLFFSFWVLSFFIISHESTTRFTKDLFISLHPPPKKQLLYENINTSGIFTKYVLYSDIWNHLNTRTDEEIEIILNKIFPVFSEQRSKLFDDEYQKNYNYTYLNNKNEYVFPDPLTYRWISPKTDYKDAKYINNFSFDDDYIDAGPEIEEIIRDHRRVLPKTREFQEWLFKHQNPMMCENKNYVELVVGNWGFGALMKNLARQFMYAVTHDFIPIISPEEWVWAKGDEFCQDDRSYHCYFEEISNCSRYFHQNTHLRKIFIYRHAMYPMSHHIPKWINDFLAGTPIVRSEKTLFYYLQSQFIAYLMRPNKKTTKWMNDFEKNDPLHVDNSFNKIDVTLHIRHGDKGSEMKLVPTLDFVKAIKIIQRLEKRKNLTVFVSTEDQEAIEILRNSTEGLTILAYNMKRINGGYIEFIQNAVEISLTSLLNLRESIKLKYFVGTVKSCWSYMVNLLRLTAGFHHNDFYFEVGEEICLSVYHCKILNEGDNLPETWGIW</sequence>
<evidence type="ECO:0000313" key="2">
    <source>
        <dbReference type="EMBL" id="OHT15597.1"/>
    </source>
</evidence>
<dbReference type="OrthoDB" id="2014825at2759"/>
<dbReference type="GeneID" id="94849023"/>
<dbReference type="EMBL" id="MLAK01000213">
    <property type="protein sequence ID" value="OHT15597.1"/>
    <property type="molecule type" value="Genomic_DNA"/>
</dbReference>
<dbReference type="VEuPathDB" id="TrichDB:TRFO_42465"/>
<proteinExistence type="predicted"/>
<evidence type="ECO:0000313" key="3">
    <source>
        <dbReference type="Proteomes" id="UP000179807"/>
    </source>
</evidence>
<comment type="caution">
    <text evidence="2">The sequence shown here is derived from an EMBL/GenBank/DDBJ whole genome shotgun (WGS) entry which is preliminary data.</text>
</comment>
<dbReference type="GO" id="GO:0006487">
    <property type="term" value="P:protein N-linked glycosylation"/>
    <property type="evidence" value="ECO:0007669"/>
    <property type="project" value="TreeGrafter"/>
</dbReference>